<keyword evidence="2" id="KW-1185">Reference proteome</keyword>
<evidence type="ECO:0000313" key="1">
    <source>
        <dbReference type="EMBL" id="MDR9900754.1"/>
    </source>
</evidence>
<comment type="caution">
    <text evidence="1">The sequence shown here is derived from an EMBL/GenBank/DDBJ whole genome shotgun (WGS) entry which is preliminary data.</text>
</comment>
<dbReference type="AlphaFoldDB" id="A0AAP5MED0"/>
<sequence>MSIAECSRLLKIKSPNTIADYLKRLNLAERDFLTWDEVKEILALREFLSLSPGQNSKAMFVLLRSRNQLSTIFKENHINIEEKLERIKNDYYQQQRQTQR</sequence>
<dbReference type="EMBL" id="JAALHA020000038">
    <property type="protein sequence ID" value="MDR9900754.1"/>
    <property type="molecule type" value="Genomic_DNA"/>
</dbReference>
<protein>
    <submittedName>
        <fullName evidence="1">Uncharacterized protein</fullName>
    </submittedName>
</protein>
<proteinExistence type="predicted"/>
<gene>
    <name evidence="1" type="ORF">G7B40_040420</name>
</gene>
<reference evidence="2" key="1">
    <citation type="journal article" date="2021" name="Science">
        <title>Hunting the eagle killer: A cyanobacterial neurotoxin causes vacuolar myelinopathy.</title>
        <authorList>
            <person name="Breinlinger S."/>
            <person name="Phillips T.J."/>
            <person name="Haram B.N."/>
            <person name="Mares J."/>
            <person name="Martinez Yerena J.A."/>
            <person name="Hrouzek P."/>
            <person name="Sobotka R."/>
            <person name="Henderson W.M."/>
            <person name="Schmieder P."/>
            <person name="Williams S.M."/>
            <person name="Lauderdale J.D."/>
            <person name="Wilde H.D."/>
            <person name="Gerrin W."/>
            <person name="Kust A."/>
            <person name="Washington J.W."/>
            <person name="Wagner C."/>
            <person name="Geier B."/>
            <person name="Liebeke M."/>
            <person name="Enke H."/>
            <person name="Niedermeyer T.H.J."/>
            <person name="Wilde S.B."/>
        </authorList>
    </citation>
    <scope>NUCLEOTIDE SEQUENCE [LARGE SCALE GENOMIC DNA]</scope>
    <source>
        <strain evidence="2">Thurmond2011</strain>
    </source>
</reference>
<dbReference type="Proteomes" id="UP000667802">
    <property type="component" value="Unassembled WGS sequence"/>
</dbReference>
<name>A0AAP5MED0_9CYAN</name>
<accession>A0AAP5MED0</accession>
<evidence type="ECO:0000313" key="2">
    <source>
        <dbReference type="Proteomes" id="UP000667802"/>
    </source>
</evidence>
<organism evidence="1 2">
    <name type="scientific">Aetokthonos hydrillicola Thurmond2011</name>
    <dbReference type="NCBI Taxonomy" id="2712845"/>
    <lineage>
        <taxon>Bacteria</taxon>
        <taxon>Bacillati</taxon>
        <taxon>Cyanobacteriota</taxon>
        <taxon>Cyanophyceae</taxon>
        <taxon>Nostocales</taxon>
        <taxon>Hapalosiphonaceae</taxon>
        <taxon>Aetokthonos</taxon>
    </lineage>
</organism>